<dbReference type="PANTHER" id="PTHR30093">
    <property type="entry name" value="GENERAL SECRETION PATHWAY PROTEIN G"/>
    <property type="match status" value="1"/>
</dbReference>
<gene>
    <name evidence="12" type="ORF">Y981_04260</name>
</gene>
<evidence type="ECO:0000256" key="8">
    <source>
        <dbReference type="ARBA" id="ARBA00022989"/>
    </source>
</evidence>
<keyword evidence="6" id="KW-0997">Cell inner membrane</keyword>
<dbReference type="InterPro" id="IPR013545">
    <property type="entry name" value="T2SS_protein-GspG_C"/>
</dbReference>
<feature type="domain" description="Type II secretion system protein GspG C-terminal" evidence="11">
    <location>
        <begin position="46"/>
        <end position="155"/>
    </location>
</feature>
<evidence type="ECO:0000256" key="9">
    <source>
        <dbReference type="ARBA" id="ARBA00023136"/>
    </source>
</evidence>
<dbReference type="EMBL" id="CP007243">
    <property type="protein sequence ID" value="AIA30275.1"/>
    <property type="molecule type" value="Genomic_DNA"/>
</dbReference>
<dbReference type="InterPro" id="IPR000983">
    <property type="entry name" value="Bac_GSPG_pilin"/>
</dbReference>
<dbReference type="PROSITE" id="PS00409">
    <property type="entry name" value="PROKAR_NTER_METHYL"/>
    <property type="match status" value="1"/>
</dbReference>
<evidence type="ECO:0000256" key="2">
    <source>
        <dbReference type="ARBA" id="ARBA00009984"/>
    </source>
</evidence>
<dbReference type="GO" id="GO:0015628">
    <property type="term" value="P:protein secretion by the type II secretion system"/>
    <property type="evidence" value="ECO:0007669"/>
    <property type="project" value="InterPro"/>
</dbReference>
<dbReference type="PANTHER" id="PTHR30093:SF44">
    <property type="entry name" value="TYPE II SECRETION SYSTEM CORE PROTEIN G"/>
    <property type="match status" value="1"/>
</dbReference>
<evidence type="ECO:0000313" key="12">
    <source>
        <dbReference type="EMBL" id="AIA30275.1"/>
    </source>
</evidence>
<evidence type="ECO:0000256" key="7">
    <source>
        <dbReference type="ARBA" id="ARBA00022692"/>
    </source>
</evidence>
<comment type="subcellular location">
    <subcellularLocation>
        <location evidence="1">Cell inner membrane</location>
        <topology evidence="1">Single-pass membrane protein</topology>
    </subcellularLocation>
</comment>
<dbReference type="Pfam" id="PF08334">
    <property type="entry name" value="T2SSG"/>
    <property type="match status" value="1"/>
</dbReference>
<organism evidence="12 13">
    <name type="scientific">Leptospirillum ferriphilum YSK</name>
    <dbReference type="NCBI Taxonomy" id="1441628"/>
    <lineage>
        <taxon>Bacteria</taxon>
        <taxon>Pseudomonadati</taxon>
        <taxon>Nitrospirota</taxon>
        <taxon>Nitrospiria</taxon>
        <taxon>Nitrospirales</taxon>
        <taxon>Nitrospiraceae</taxon>
        <taxon>Leptospirillum</taxon>
    </lineage>
</organism>
<evidence type="ECO:0000256" key="6">
    <source>
        <dbReference type="ARBA" id="ARBA00022519"/>
    </source>
</evidence>
<keyword evidence="5" id="KW-0488">Methylation</keyword>
<proteinExistence type="inferred from homology"/>
<evidence type="ECO:0000256" key="10">
    <source>
        <dbReference type="SAM" id="Phobius"/>
    </source>
</evidence>
<evidence type="ECO:0000313" key="13">
    <source>
        <dbReference type="Proteomes" id="UP000027059"/>
    </source>
</evidence>
<evidence type="ECO:0000256" key="3">
    <source>
        <dbReference type="ARBA" id="ARBA00020042"/>
    </source>
</evidence>
<keyword evidence="8 10" id="KW-1133">Transmembrane helix</keyword>
<evidence type="ECO:0000256" key="4">
    <source>
        <dbReference type="ARBA" id="ARBA00022475"/>
    </source>
</evidence>
<dbReference type="GO" id="GO:0015627">
    <property type="term" value="C:type II protein secretion system complex"/>
    <property type="evidence" value="ECO:0007669"/>
    <property type="project" value="InterPro"/>
</dbReference>
<dbReference type="PRINTS" id="PR00813">
    <property type="entry name" value="BCTERIALGSPG"/>
</dbReference>
<feature type="transmembrane region" description="Helical" evidence="10">
    <location>
        <begin position="24"/>
        <end position="44"/>
    </location>
</feature>
<protein>
    <recommendedName>
        <fullName evidence="3">Type II secretion system core protein G</fullName>
    </recommendedName>
</protein>
<dbReference type="Gene3D" id="3.30.700.10">
    <property type="entry name" value="Glycoprotein, Type 4 Pilin"/>
    <property type="match status" value="1"/>
</dbReference>
<evidence type="ECO:0000256" key="1">
    <source>
        <dbReference type="ARBA" id="ARBA00004377"/>
    </source>
</evidence>
<dbReference type="KEGG" id="lfp:Y981_04260"/>
<keyword evidence="4" id="KW-1003">Cell membrane</keyword>
<keyword evidence="7 10" id="KW-0812">Transmembrane</keyword>
<dbReference type="SUPFAM" id="SSF54523">
    <property type="entry name" value="Pili subunits"/>
    <property type="match status" value="1"/>
</dbReference>
<dbReference type="Proteomes" id="UP000027059">
    <property type="component" value="Chromosome"/>
</dbReference>
<dbReference type="GO" id="GO:0005886">
    <property type="term" value="C:plasma membrane"/>
    <property type="evidence" value="ECO:0007669"/>
    <property type="project" value="UniProtKB-SubCell"/>
</dbReference>
<dbReference type="HOGENOM" id="CLU_091705_2_1_0"/>
<dbReference type="NCBIfam" id="TIGR01710">
    <property type="entry name" value="typeII_sec_gspG"/>
    <property type="match status" value="1"/>
</dbReference>
<keyword evidence="13" id="KW-1185">Reference proteome</keyword>
<accession>A0A059XTC2</accession>
<dbReference type="Pfam" id="PF07963">
    <property type="entry name" value="N_methyl"/>
    <property type="match status" value="1"/>
</dbReference>
<name>A0A059XTC2_9BACT</name>
<dbReference type="InterPro" id="IPR010054">
    <property type="entry name" value="Type2_sec_GspG"/>
</dbReference>
<dbReference type="AlphaFoldDB" id="A0A059XTC2"/>
<comment type="similarity">
    <text evidence="2">Belongs to the GSP G family.</text>
</comment>
<reference evidence="12 13" key="2">
    <citation type="journal article" date="2015" name="Biomed. Res. Int.">
        <title>Effects of Arsenite Resistance on the Growth and Functional Gene Expression of Leptospirillum ferriphilum and Acidithiobacillus thiooxidans in Pure Culture and Coculture.</title>
        <authorList>
            <person name="Jiang H."/>
            <person name="Liang Y."/>
            <person name="Yin H."/>
            <person name="Xiao Y."/>
            <person name="Guo X."/>
            <person name="Xu Y."/>
            <person name="Hu Q."/>
            <person name="Liu H."/>
            <person name="Liu X."/>
        </authorList>
    </citation>
    <scope>NUCLEOTIDE SEQUENCE [LARGE SCALE GENOMIC DNA]</scope>
    <source>
        <strain evidence="12 13">YSK</strain>
    </source>
</reference>
<reference evidence="13" key="1">
    <citation type="submission" date="2014-02" db="EMBL/GenBank/DDBJ databases">
        <title>Complete genome sequence and comparative genomic analysis of the nitrogen-fixing bacterium Leptospirillum ferriphilum YSK.</title>
        <authorList>
            <person name="Guo X."/>
            <person name="Yin H."/>
            <person name="Liang Y."/>
            <person name="Hu Q."/>
            <person name="Ma L."/>
            <person name="Xiao Y."/>
            <person name="Zhang X."/>
            <person name="Qiu G."/>
            <person name="Liu X."/>
        </authorList>
    </citation>
    <scope>NUCLEOTIDE SEQUENCE [LARGE SCALE GENOMIC DNA]</scope>
    <source>
        <strain evidence="13">YSK</strain>
    </source>
</reference>
<dbReference type="NCBIfam" id="TIGR02532">
    <property type="entry name" value="IV_pilin_GFxxxE"/>
    <property type="match status" value="1"/>
</dbReference>
<evidence type="ECO:0000259" key="11">
    <source>
        <dbReference type="Pfam" id="PF08334"/>
    </source>
</evidence>
<dbReference type="InterPro" id="IPR012902">
    <property type="entry name" value="N_methyl_site"/>
</dbReference>
<dbReference type="InterPro" id="IPR045584">
    <property type="entry name" value="Pilin-like"/>
</dbReference>
<evidence type="ECO:0000256" key="5">
    <source>
        <dbReference type="ARBA" id="ARBA00022481"/>
    </source>
</evidence>
<sequence length="159" mass="17747">MRSVRRIPRHVSFLSKRTQDDRGFTLIEIMVVIFIIALLAALVVPKIIGRTEEAKRVSAKAQIREIENALNLYHLDNGNYPTTEQTLDALIKKPTTPPVPNNYKDGGYISKIPKDPWGHPYIYLSPGNHGEFDIISYGADGVRGGTGNNADIDSWAMDK</sequence>
<keyword evidence="9 10" id="KW-0472">Membrane</keyword>